<dbReference type="GO" id="GO:0016020">
    <property type="term" value="C:membrane"/>
    <property type="evidence" value="ECO:0007669"/>
    <property type="project" value="UniProtKB-SubCell"/>
</dbReference>
<evidence type="ECO:0000256" key="7">
    <source>
        <dbReference type="ARBA" id="ARBA00023170"/>
    </source>
</evidence>
<gene>
    <name evidence="11" type="primary">LOC108737731</name>
</gene>
<feature type="transmembrane region" description="Helical" evidence="9">
    <location>
        <begin position="139"/>
        <end position="172"/>
    </location>
</feature>
<dbReference type="InterPro" id="IPR004117">
    <property type="entry name" value="7tm6_olfct_rcpt"/>
</dbReference>
<comment type="subcellular location">
    <subcellularLocation>
        <location evidence="1">Membrane</location>
        <topology evidence="1">Multi-pass membrane protein</topology>
    </subcellularLocation>
</comment>
<evidence type="ECO:0000313" key="10">
    <source>
        <dbReference type="Proteomes" id="UP000192223"/>
    </source>
</evidence>
<proteinExistence type="predicted"/>
<reference evidence="11" key="1">
    <citation type="submission" date="2025-08" db="UniProtKB">
        <authorList>
            <consortium name="RefSeq"/>
        </authorList>
    </citation>
    <scope>IDENTIFICATION</scope>
    <source>
        <tissue evidence="11">Entire body</tissue>
    </source>
</reference>
<evidence type="ECO:0000256" key="2">
    <source>
        <dbReference type="ARBA" id="ARBA00022606"/>
    </source>
</evidence>
<sequence>MFYNKQNMSAFIDDVNLVVEYCLSVYMVRVWHLRKKAILQAMEIVDQNVPDIGEENEKLIKIANEENNFKRRPCFCAVSLFTFTVIAGLLGWICQCLFSKDAYIEELNEYNQTVIRYVETLPYPVYIPFEFRSSTLKHIILGILFMSPLFFHGGIGAASNGFFISLTCFACAHFKMLKYILSTTTVRCTNKGLKMNISHYDKDQEMEKEIRACAIYLDKILK</sequence>
<evidence type="ECO:0000256" key="5">
    <source>
        <dbReference type="ARBA" id="ARBA00022989"/>
    </source>
</evidence>
<keyword evidence="7" id="KW-0675">Receptor</keyword>
<dbReference type="GO" id="GO:0005549">
    <property type="term" value="F:odorant binding"/>
    <property type="evidence" value="ECO:0007669"/>
    <property type="project" value="InterPro"/>
</dbReference>
<keyword evidence="6 9" id="KW-0472">Membrane</keyword>
<evidence type="ECO:0000256" key="8">
    <source>
        <dbReference type="ARBA" id="ARBA00023224"/>
    </source>
</evidence>
<dbReference type="GO" id="GO:0007165">
    <property type="term" value="P:signal transduction"/>
    <property type="evidence" value="ECO:0007669"/>
    <property type="project" value="UniProtKB-KW"/>
</dbReference>
<evidence type="ECO:0000313" key="11">
    <source>
        <dbReference type="RefSeq" id="XP_018326315.1"/>
    </source>
</evidence>
<dbReference type="KEGG" id="apln:108737731"/>
<evidence type="ECO:0000256" key="1">
    <source>
        <dbReference type="ARBA" id="ARBA00004141"/>
    </source>
</evidence>
<evidence type="ECO:0000256" key="9">
    <source>
        <dbReference type="SAM" id="Phobius"/>
    </source>
</evidence>
<accession>A0A1W4X1W4</accession>
<dbReference type="Proteomes" id="UP000192223">
    <property type="component" value="Unplaced"/>
</dbReference>
<keyword evidence="10" id="KW-1185">Reference proteome</keyword>
<keyword evidence="8" id="KW-0807">Transducer</keyword>
<protein>
    <submittedName>
        <fullName evidence="11">Uncharacterized protein LOC108737731</fullName>
    </submittedName>
</protein>
<dbReference type="RefSeq" id="XP_018326315.1">
    <property type="nucleotide sequence ID" value="XM_018470813.1"/>
</dbReference>
<keyword evidence="5 9" id="KW-1133">Transmembrane helix</keyword>
<evidence type="ECO:0000256" key="3">
    <source>
        <dbReference type="ARBA" id="ARBA00022692"/>
    </source>
</evidence>
<organism evidence="10 11">
    <name type="scientific">Agrilus planipennis</name>
    <name type="common">Emerald ash borer</name>
    <name type="synonym">Agrilus marcopoli</name>
    <dbReference type="NCBI Taxonomy" id="224129"/>
    <lineage>
        <taxon>Eukaryota</taxon>
        <taxon>Metazoa</taxon>
        <taxon>Ecdysozoa</taxon>
        <taxon>Arthropoda</taxon>
        <taxon>Hexapoda</taxon>
        <taxon>Insecta</taxon>
        <taxon>Pterygota</taxon>
        <taxon>Neoptera</taxon>
        <taxon>Endopterygota</taxon>
        <taxon>Coleoptera</taxon>
        <taxon>Polyphaga</taxon>
        <taxon>Elateriformia</taxon>
        <taxon>Buprestoidea</taxon>
        <taxon>Buprestidae</taxon>
        <taxon>Agrilinae</taxon>
        <taxon>Agrilus</taxon>
    </lineage>
</organism>
<evidence type="ECO:0000256" key="6">
    <source>
        <dbReference type="ARBA" id="ARBA00023136"/>
    </source>
</evidence>
<dbReference type="GO" id="GO:0004984">
    <property type="term" value="F:olfactory receptor activity"/>
    <property type="evidence" value="ECO:0007669"/>
    <property type="project" value="InterPro"/>
</dbReference>
<dbReference type="Pfam" id="PF02949">
    <property type="entry name" value="7tm_6"/>
    <property type="match status" value="1"/>
</dbReference>
<dbReference type="AlphaFoldDB" id="A0A1W4X1W4"/>
<name>A0A1W4X1W4_AGRPL</name>
<keyword evidence="3 9" id="KW-0812">Transmembrane</keyword>
<dbReference type="GeneID" id="108737731"/>
<dbReference type="InParanoid" id="A0A1W4X1W4"/>
<keyword evidence="4" id="KW-0552">Olfaction</keyword>
<keyword evidence="2" id="KW-0716">Sensory transduction</keyword>
<feature type="transmembrane region" description="Helical" evidence="9">
    <location>
        <begin position="74"/>
        <end position="93"/>
    </location>
</feature>
<evidence type="ECO:0000256" key="4">
    <source>
        <dbReference type="ARBA" id="ARBA00022725"/>
    </source>
</evidence>